<accession>A0A3N1P318</accession>
<keyword evidence="3" id="KW-1185">Reference proteome</keyword>
<dbReference type="PANTHER" id="PTHR12461:SF105">
    <property type="entry name" value="HYPOXIA-INDUCIBLE FACTOR 1-ALPHA INHIBITOR"/>
    <property type="match status" value="1"/>
</dbReference>
<evidence type="ECO:0000259" key="1">
    <source>
        <dbReference type="PROSITE" id="PS51184"/>
    </source>
</evidence>
<protein>
    <submittedName>
        <fullName evidence="2">Cupin-like protein</fullName>
    </submittedName>
</protein>
<dbReference type="PANTHER" id="PTHR12461">
    <property type="entry name" value="HYPOXIA-INDUCIBLE FACTOR 1 ALPHA INHIBITOR-RELATED"/>
    <property type="match status" value="1"/>
</dbReference>
<feature type="domain" description="JmjC" evidence="1">
    <location>
        <begin position="131"/>
        <end position="302"/>
    </location>
</feature>
<sequence length="367" mass="42038">MRAAPPGNKVTKTVRYRAGYLNNGPVMMHAPKLEPSPVTEWHNVTPKQFITEIAPRFEPAILRGYTQDWPAVTHALKSQQALREYLVGFSRGEPIELFLGAPEIGGRFSYDEHLQGFNFVRRKDHFETALQRLQRMEDDANPPAFYIGATAIPHTLPGLERDNTMNLVDERVPPNIWIGNRTTIPTHYDVSDNLACVVAGRRRFTLFPPEQVRNLYVGPIDFTPAGQPISLVDPYQPDLERFPKFAEAMPTARVAELEPGDVLYIPSLWWHQVESLARFNVLINYWWETGVPNTGSPFEALVHGLLTVRQLPLEKRRAWQTFFDHYLFSETDPAEHLSPEQRRALGEMTPELADYLKGFLRNALDRR</sequence>
<dbReference type="InterPro" id="IPR041667">
    <property type="entry name" value="Cupin_8"/>
</dbReference>
<gene>
    <name evidence="2" type="ORF">EDC38_1752</name>
</gene>
<name>A0A3N1P318_9GAMM</name>
<reference evidence="2 3" key="1">
    <citation type="submission" date="2018-11" db="EMBL/GenBank/DDBJ databases">
        <title>Genomic Encyclopedia of Type Strains, Phase IV (KMG-IV): sequencing the most valuable type-strain genomes for metagenomic binning, comparative biology and taxonomic classification.</title>
        <authorList>
            <person name="Goeker M."/>
        </authorList>
    </citation>
    <scope>NUCLEOTIDE SEQUENCE [LARGE SCALE GENOMIC DNA]</scope>
    <source>
        <strain evidence="2 3">DSM 16974</strain>
    </source>
</reference>
<evidence type="ECO:0000313" key="2">
    <source>
        <dbReference type="EMBL" id="ROQ21130.1"/>
    </source>
</evidence>
<dbReference type="Gene3D" id="2.60.120.650">
    <property type="entry name" value="Cupin"/>
    <property type="match status" value="1"/>
</dbReference>
<dbReference type="SUPFAM" id="SSF51197">
    <property type="entry name" value="Clavaminate synthase-like"/>
    <property type="match status" value="1"/>
</dbReference>
<dbReference type="Pfam" id="PF13621">
    <property type="entry name" value="Cupin_8"/>
    <property type="match status" value="1"/>
</dbReference>
<dbReference type="AlphaFoldDB" id="A0A3N1P318"/>
<evidence type="ECO:0000313" key="3">
    <source>
        <dbReference type="Proteomes" id="UP000273643"/>
    </source>
</evidence>
<dbReference type="InterPro" id="IPR003347">
    <property type="entry name" value="JmjC_dom"/>
</dbReference>
<dbReference type="Proteomes" id="UP000273643">
    <property type="component" value="Unassembled WGS sequence"/>
</dbReference>
<dbReference type="EMBL" id="RJUK01000001">
    <property type="protein sequence ID" value="ROQ21130.1"/>
    <property type="molecule type" value="Genomic_DNA"/>
</dbReference>
<proteinExistence type="predicted"/>
<dbReference type="PROSITE" id="PS51184">
    <property type="entry name" value="JMJC"/>
    <property type="match status" value="1"/>
</dbReference>
<dbReference type="SMART" id="SM00558">
    <property type="entry name" value="JmjC"/>
    <property type="match status" value="1"/>
</dbReference>
<comment type="caution">
    <text evidence="2">The sequence shown here is derived from an EMBL/GenBank/DDBJ whole genome shotgun (WGS) entry which is preliminary data.</text>
</comment>
<organism evidence="2 3">
    <name type="scientific">Marinimicrobium koreense</name>
    <dbReference type="NCBI Taxonomy" id="306545"/>
    <lineage>
        <taxon>Bacteria</taxon>
        <taxon>Pseudomonadati</taxon>
        <taxon>Pseudomonadota</taxon>
        <taxon>Gammaproteobacteria</taxon>
        <taxon>Cellvibrionales</taxon>
        <taxon>Cellvibrionaceae</taxon>
        <taxon>Marinimicrobium</taxon>
    </lineage>
</organism>